<sequence>MMVSVEDSSWRSLEVGSQVPTQQIFRHIRTARVQCCRWGRKTREGQTRALATARVLSNPRRETVVSLFYSAAVAAFGGIWDRRRTSGATCRKTLDSSYYLRPRSSPGSLLHESEVICVLRPVAYVFFSLLEDPWYFSF</sequence>
<keyword evidence="2" id="KW-1185">Reference proteome</keyword>
<evidence type="ECO:0000313" key="2">
    <source>
        <dbReference type="Proteomes" id="UP001396334"/>
    </source>
</evidence>
<comment type="caution">
    <text evidence="1">The sequence shown here is derived from an EMBL/GenBank/DDBJ whole genome shotgun (WGS) entry which is preliminary data.</text>
</comment>
<accession>A0ABR2QUC2</accession>
<proteinExistence type="predicted"/>
<protein>
    <submittedName>
        <fullName evidence="1">Uncharacterized protein</fullName>
    </submittedName>
</protein>
<name>A0ABR2QUC2_9ROSI</name>
<dbReference type="Proteomes" id="UP001396334">
    <property type="component" value="Unassembled WGS sequence"/>
</dbReference>
<gene>
    <name evidence="1" type="ORF">V6N11_002123</name>
</gene>
<reference evidence="1 2" key="1">
    <citation type="journal article" date="2024" name="G3 (Bethesda)">
        <title>Genome assembly of Hibiscus sabdariffa L. provides insights into metabolisms of medicinal natural products.</title>
        <authorList>
            <person name="Kim T."/>
        </authorList>
    </citation>
    <scope>NUCLEOTIDE SEQUENCE [LARGE SCALE GENOMIC DNA]</scope>
    <source>
        <strain evidence="1">TK-2024</strain>
        <tissue evidence="1">Old leaves</tissue>
    </source>
</reference>
<evidence type="ECO:0000313" key="1">
    <source>
        <dbReference type="EMBL" id="KAK9004321.1"/>
    </source>
</evidence>
<organism evidence="1 2">
    <name type="scientific">Hibiscus sabdariffa</name>
    <name type="common">roselle</name>
    <dbReference type="NCBI Taxonomy" id="183260"/>
    <lineage>
        <taxon>Eukaryota</taxon>
        <taxon>Viridiplantae</taxon>
        <taxon>Streptophyta</taxon>
        <taxon>Embryophyta</taxon>
        <taxon>Tracheophyta</taxon>
        <taxon>Spermatophyta</taxon>
        <taxon>Magnoliopsida</taxon>
        <taxon>eudicotyledons</taxon>
        <taxon>Gunneridae</taxon>
        <taxon>Pentapetalae</taxon>
        <taxon>rosids</taxon>
        <taxon>malvids</taxon>
        <taxon>Malvales</taxon>
        <taxon>Malvaceae</taxon>
        <taxon>Malvoideae</taxon>
        <taxon>Hibiscus</taxon>
    </lineage>
</organism>
<dbReference type="EMBL" id="JBBPBN010000031">
    <property type="protein sequence ID" value="KAK9004321.1"/>
    <property type="molecule type" value="Genomic_DNA"/>
</dbReference>